<dbReference type="EMBL" id="CZCU02000153">
    <property type="protein sequence ID" value="VXD22710.1"/>
    <property type="molecule type" value="Genomic_DNA"/>
</dbReference>
<keyword evidence="4" id="KW-1185">Reference proteome</keyword>
<dbReference type="AlphaFoldDB" id="A0A7Z9BZ92"/>
<accession>A0A7Z9BZ92</accession>
<dbReference type="Pfam" id="PF13432">
    <property type="entry name" value="TPR_16"/>
    <property type="match status" value="1"/>
</dbReference>
<dbReference type="SUPFAM" id="SSF48452">
    <property type="entry name" value="TPR-like"/>
    <property type="match status" value="2"/>
</dbReference>
<protein>
    <recommendedName>
        <fullName evidence="2">Glycosyltransferase 2-like domain-containing protein</fullName>
    </recommendedName>
</protein>
<feature type="repeat" description="TPR" evidence="1">
    <location>
        <begin position="400"/>
        <end position="433"/>
    </location>
</feature>
<sequence length="890" mass="101408">MQPDTSTTYLKQGQYLQREGRLTEAEVAYRQAIELNPTFYGSFRYLGEVLALEGKLDQAVEAYQRAKELNPKALWVHQGLGEVFLQLHKLGDAIACFQTAIQINPDFSWAYNGLGECWSLKGNGENAIAAYQKAVELNPDSETFRHNLEKVLAEQELVSEEEITDKVEDSLELEKTRIGQKTIEEAIADWRRNGELNSQADNNSFLNSLEPISSFHIYPEQLAIRSGQLVEKGTRKQLISPTGNQGLVSFGPYIRVSDGLYLINIDWELLESLENYLENEISQIVFNFDIVSEAAIVVWHASTVNIEQKKLEFFLEIIGVDNLEVRFFANGIGFAVNFIQFTFLSQKFNYLKELGGFLTRNGYQEEASVVYYKIANSNNSSLEEKISACESALEIKPQWLEITSRLSELHENLGQLENAIQNYQKQLETSPDWIEGYLKLAEIYEKIGQIDLAIHLYHRILEIEWDYPEVYARIGKLERKQGKYKREISREPFPDQELKLTVVIPTYNRSTRLKHSLENNLKTDRSDIEFLIIDNNSTDNTAEVVQNFMGNDQRIRYIKNVANLGAARNMFLGLVSSKAPLAMILADDDYVTEGFVDLVIWIFDTHPTVGGVFNCSLEDIKKSMFSTNPRGGLLYQKGLEGKDVAGWAGTLCGSAFRQSFVNYHAFKLDASIIPQQWFSLDLVMRHDVYGVFSETEYSRINAYISITTTDGQTGANNMLCRVQNGFIWDVGAYEMTNFNLYRLAKLGLKEPVGRYVDGWIFAHFRIWLADGDPEGASILISRVIRNPYIRYSIVFWNSLINIAFSGEVALPMPNKFCLVLLGCFMLIWRLILKLREYTDSGLADIYYVGAWPRKDTPELKHSKLDWEAEGSADIGYSAITVIFDLECELG</sequence>
<dbReference type="Pfam" id="PF00535">
    <property type="entry name" value="Glycos_transf_2"/>
    <property type="match status" value="1"/>
</dbReference>
<reference evidence="3" key="1">
    <citation type="submission" date="2019-10" db="EMBL/GenBank/DDBJ databases">
        <authorList>
            <consortium name="Genoscope - CEA"/>
            <person name="William W."/>
        </authorList>
    </citation>
    <scope>NUCLEOTIDE SEQUENCE [LARGE SCALE GENOMIC DNA]</scope>
    <source>
        <strain evidence="3">BBR_PRJEB10992</strain>
    </source>
</reference>
<dbReference type="Proteomes" id="UP000184550">
    <property type="component" value="Unassembled WGS sequence"/>
</dbReference>
<feature type="repeat" description="TPR" evidence="1">
    <location>
        <begin position="6"/>
        <end position="39"/>
    </location>
</feature>
<evidence type="ECO:0000313" key="4">
    <source>
        <dbReference type="Proteomes" id="UP000184550"/>
    </source>
</evidence>
<name>A0A7Z9BZ92_9CYAN</name>
<dbReference type="PROSITE" id="PS50005">
    <property type="entry name" value="TPR"/>
    <property type="match status" value="6"/>
</dbReference>
<dbReference type="Gene3D" id="1.25.40.10">
    <property type="entry name" value="Tetratricopeptide repeat domain"/>
    <property type="match status" value="2"/>
</dbReference>
<dbReference type="Pfam" id="PF13174">
    <property type="entry name" value="TPR_6"/>
    <property type="match status" value="1"/>
</dbReference>
<dbReference type="Pfam" id="PF00515">
    <property type="entry name" value="TPR_1"/>
    <property type="match status" value="1"/>
</dbReference>
<evidence type="ECO:0000313" key="3">
    <source>
        <dbReference type="EMBL" id="VXD22710.1"/>
    </source>
</evidence>
<feature type="domain" description="Glycosyltransferase 2-like" evidence="2">
    <location>
        <begin position="501"/>
        <end position="615"/>
    </location>
</feature>
<dbReference type="Gene3D" id="3.90.550.10">
    <property type="entry name" value="Spore Coat Polysaccharide Biosynthesis Protein SpsA, Chain A"/>
    <property type="match status" value="1"/>
</dbReference>
<organism evidence="3 4">
    <name type="scientific">Planktothrix serta PCC 8927</name>
    <dbReference type="NCBI Taxonomy" id="671068"/>
    <lineage>
        <taxon>Bacteria</taxon>
        <taxon>Bacillati</taxon>
        <taxon>Cyanobacteriota</taxon>
        <taxon>Cyanophyceae</taxon>
        <taxon>Oscillatoriophycideae</taxon>
        <taxon>Oscillatoriales</taxon>
        <taxon>Microcoleaceae</taxon>
        <taxon>Planktothrix</taxon>
    </lineage>
</organism>
<dbReference type="InterPro" id="IPR011990">
    <property type="entry name" value="TPR-like_helical_dom_sf"/>
</dbReference>
<evidence type="ECO:0000256" key="1">
    <source>
        <dbReference type="PROSITE-ProRule" id="PRU00339"/>
    </source>
</evidence>
<dbReference type="SMART" id="SM00028">
    <property type="entry name" value="TPR"/>
    <property type="match status" value="6"/>
</dbReference>
<dbReference type="Pfam" id="PF13181">
    <property type="entry name" value="TPR_8"/>
    <property type="match status" value="1"/>
</dbReference>
<feature type="repeat" description="TPR" evidence="1">
    <location>
        <begin position="108"/>
        <end position="141"/>
    </location>
</feature>
<dbReference type="InterPro" id="IPR019734">
    <property type="entry name" value="TPR_rpt"/>
</dbReference>
<dbReference type="PANTHER" id="PTHR12558">
    <property type="entry name" value="CELL DIVISION CYCLE 16,23,27"/>
    <property type="match status" value="1"/>
</dbReference>
<feature type="repeat" description="TPR" evidence="1">
    <location>
        <begin position="40"/>
        <end position="73"/>
    </location>
</feature>
<dbReference type="OrthoDB" id="9179784at2"/>
<dbReference type="CDD" id="cd00761">
    <property type="entry name" value="Glyco_tranf_GTA_type"/>
    <property type="match status" value="1"/>
</dbReference>
<dbReference type="SUPFAM" id="SSF53448">
    <property type="entry name" value="Nucleotide-diphospho-sugar transferases"/>
    <property type="match status" value="1"/>
</dbReference>
<feature type="repeat" description="TPR" evidence="1">
    <location>
        <begin position="74"/>
        <end position="107"/>
    </location>
</feature>
<dbReference type="RefSeq" id="WP_083624940.1">
    <property type="nucleotide sequence ID" value="NZ_LR734878.1"/>
</dbReference>
<dbReference type="PANTHER" id="PTHR12558:SF13">
    <property type="entry name" value="CELL DIVISION CYCLE PROTEIN 27 HOMOLOG"/>
    <property type="match status" value="1"/>
</dbReference>
<comment type="caution">
    <text evidence="3">The sequence shown here is derived from an EMBL/GenBank/DDBJ whole genome shotgun (WGS) entry which is preliminary data.</text>
</comment>
<feature type="repeat" description="TPR" evidence="1">
    <location>
        <begin position="434"/>
        <end position="467"/>
    </location>
</feature>
<gene>
    <name evidence="3" type="ORF">PL8927_760020</name>
</gene>
<proteinExistence type="predicted"/>
<evidence type="ECO:0000259" key="2">
    <source>
        <dbReference type="Pfam" id="PF00535"/>
    </source>
</evidence>
<keyword evidence="1" id="KW-0802">TPR repeat</keyword>
<dbReference type="InterPro" id="IPR001173">
    <property type="entry name" value="Glyco_trans_2-like"/>
</dbReference>
<dbReference type="InterPro" id="IPR029044">
    <property type="entry name" value="Nucleotide-diphossugar_trans"/>
</dbReference>